<name>A0AA40A592_9PEZI</name>
<dbReference type="SMART" id="SM00256">
    <property type="entry name" value="FBOX"/>
    <property type="match status" value="1"/>
</dbReference>
<dbReference type="SUPFAM" id="SSF81383">
    <property type="entry name" value="F-box domain"/>
    <property type="match status" value="1"/>
</dbReference>
<dbReference type="Pfam" id="PF12937">
    <property type="entry name" value="F-box-like"/>
    <property type="match status" value="1"/>
</dbReference>
<dbReference type="AlphaFoldDB" id="A0AA40A592"/>
<comment type="caution">
    <text evidence="2">The sequence shown here is derived from an EMBL/GenBank/DDBJ whole genome shotgun (WGS) entry which is preliminary data.</text>
</comment>
<dbReference type="InterPro" id="IPR036322">
    <property type="entry name" value="WD40_repeat_dom_sf"/>
</dbReference>
<protein>
    <recommendedName>
        <fullName evidence="1">F-box domain-containing protein</fullName>
    </recommendedName>
</protein>
<gene>
    <name evidence="2" type="ORF">B0T26DRAFT_721829</name>
</gene>
<dbReference type="Gene3D" id="1.20.1280.50">
    <property type="match status" value="1"/>
</dbReference>
<dbReference type="InterPro" id="IPR015943">
    <property type="entry name" value="WD40/YVTN_repeat-like_dom_sf"/>
</dbReference>
<dbReference type="GeneID" id="85325834"/>
<keyword evidence="3" id="KW-1185">Reference proteome</keyword>
<dbReference type="InterPro" id="IPR001810">
    <property type="entry name" value="F-box_dom"/>
</dbReference>
<dbReference type="Proteomes" id="UP001172101">
    <property type="component" value="Unassembled WGS sequence"/>
</dbReference>
<dbReference type="InterPro" id="IPR036047">
    <property type="entry name" value="F-box-like_dom_sf"/>
</dbReference>
<dbReference type="EMBL" id="JAUIRO010000006">
    <property type="protein sequence ID" value="KAK0709510.1"/>
    <property type="molecule type" value="Genomic_DNA"/>
</dbReference>
<dbReference type="PROSITE" id="PS50181">
    <property type="entry name" value="FBOX"/>
    <property type="match status" value="1"/>
</dbReference>
<accession>A0AA40A592</accession>
<dbReference type="SUPFAM" id="SSF50978">
    <property type="entry name" value="WD40 repeat-like"/>
    <property type="match status" value="1"/>
</dbReference>
<dbReference type="RefSeq" id="XP_060292814.1">
    <property type="nucleotide sequence ID" value="XM_060442564.1"/>
</dbReference>
<sequence length="658" mass="72682">MNGLRTERHRVQDIELAMAALTTNQSLADLPNEILLLVLANLESARDMRSVALACRRLHQLVRDEGWRVFVKTGFSSMSVPESRKGQHNWRQLAESLTWQSRCWDRRALQFQSFVPVSAPRQHASRRALFQPVLDASFDPDTQEELVVWGAGETVVARYRERRASGRPAKITWLRSEGKDFGLVAGHDDVRAVAIARHYGAHPGGRAILTGRDNGELALLSAEPGRFGERLAKFSPAFSSEEAISGTRPEKSTDQDTVNSLDVTYSGSGSLVAAATRSTILVYKLPEDGSTQAAPSATYDLAKEAFNSSSIQLCRAVWMGQGDVLALALKGDKENLRYMTITPSGWTYLSTAKNPDVEKQFSTRNSNICPNSLQHVHPQAWNKGGTSLLLSAWRDGTCRLQDLRTPSPFDAVYQDNIDPWADMEALMVYGTERFVGGGMNGATVKVFDFRWTKGYHHSSGLPCLDRAPFSPPPQPFLQPPGIGSSTHGPGTCNYLRGELCRWHTLSRHLYYRPNATFFLSSSLARRNGPTSVWSLAKASNVAPNFFIGILGGIIEANLEPSQDKTATMRSSTISDPNFGFGDWRRTGAEQGGYVAKPLDMAVMETGDGAAVWGNDRPIRLPRMLTPGFDAPDIIPLASHHRLDPRLHLVRNVERRLLA</sequence>
<feature type="domain" description="F-box" evidence="1">
    <location>
        <begin position="24"/>
        <end position="70"/>
    </location>
</feature>
<evidence type="ECO:0000259" key="1">
    <source>
        <dbReference type="PROSITE" id="PS50181"/>
    </source>
</evidence>
<organism evidence="2 3">
    <name type="scientific">Lasiosphaeria miniovina</name>
    <dbReference type="NCBI Taxonomy" id="1954250"/>
    <lineage>
        <taxon>Eukaryota</taxon>
        <taxon>Fungi</taxon>
        <taxon>Dikarya</taxon>
        <taxon>Ascomycota</taxon>
        <taxon>Pezizomycotina</taxon>
        <taxon>Sordariomycetes</taxon>
        <taxon>Sordariomycetidae</taxon>
        <taxon>Sordariales</taxon>
        <taxon>Lasiosphaeriaceae</taxon>
        <taxon>Lasiosphaeria</taxon>
    </lineage>
</organism>
<evidence type="ECO:0000313" key="3">
    <source>
        <dbReference type="Proteomes" id="UP001172101"/>
    </source>
</evidence>
<evidence type="ECO:0000313" key="2">
    <source>
        <dbReference type="EMBL" id="KAK0709510.1"/>
    </source>
</evidence>
<dbReference type="Gene3D" id="2.130.10.10">
    <property type="entry name" value="YVTN repeat-like/Quinoprotein amine dehydrogenase"/>
    <property type="match status" value="1"/>
</dbReference>
<proteinExistence type="predicted"/>
<reference evidence="2" key="1">
    <citation type="submission" date="2023-06" db="EMBL/GenBank/DDBJ databases">
        <title>Genome-scale phylogeny and comparative genomics of the fungal order Sordariales.</title>
        <authorList>
            <consortium name="Lawrence Berkeley National Laboratory"/>
            <person name="Hensen N."/>
            <person name="Bonometti L."/>
            <person name="Westerberg I."/>
            <person name="Brannstrom I.O."/>
            <person name="Guillou S."/>
            <person name="Cros-Aarteil S."/>
            <person name="Calhoun S."/>
            <person name="Haridas S."/>
            <person name="Kuo A."/>
            <person name="Mondo S."/>
            <person name="Pangilinan J."/>
            <person name="Riley R."/>
            <person name="LaButti K."/>
            <person name="Andreopoulos B."/>
            <person name="Lipzen A."/>
            <person name="Chen C."/>
            <person name="Yanf M."/>
            <person name="Daum C."/>
            <person name="Ng V."/>
            <person name="Clum A."/>
            <person name="Steindorff A."/>
            <person name="Ohm R."/>
            <person name="Martin F."/>
            <person name="Silar P."/>
            <person name="Natvig D."/>
            <person name="Lalanne C."/>
            <person name="Gautier V."/>
            <person name="Ament-velasquez S.L."/>
            <person name="Kruys A."/>
            <person name="Hutchinson M.I."/>
            <person name="Powell A.J."/>
            <person name="Barry K."/>
            <person name="Miller A.N."/>
            <person name="Grigoriev I.V."/>
            <person name="Debuchy R."/>
            <person name="Gladieux P."/>
            <person name="Thoren M.H."/>
            <person name="Johannesson H."/>
        </authorList>
    </citation>
    <scope>NUCLEOTIDE SEQUENCE</scope>
    <source>
        <strain evidence="2">SMH2392-1A</strain>
    </source>
</reference>